<evidence type="ECO:0000313" key="1">
    <source>
        <dbReference type="EMBL" id="PFU38466.1"/>
    </source>
</evidence>
<gene>
    <name evidence="1" type="ORF">COK86_25740</name>
</gene>
<accession>A0A2B0U5K4</accession>
<proteinExistence type="predicted"/>
<sequence length="79" mass="9259">MKRTSIIVDSSYNVSFTFEKLQQKDSKKLPILWILKVPRTLRFSVALRIQPHFHPMPKGDGLSRSERAVINLDFNQNKF</sequence>
<dbReference type="Proteomes" id="UP000224076">
    <property type="component" value="Unassembled WGS sequence"/>
</dbReference>
<organism evidence="1 2">
    <name type="scientific">Bacillus cereus</name>
    <dbReference type="NCBI Taxonomy" id="1396"/>
    <lineage>
        <taxon>Bacteria</taxon>
        <taxon>Bacillati</taxon>
        <taxon>Bacillota</taxon>
        <taxon>Bacilli</taxon>
        <taxon>Bacillales</taxon>
        <taxon>Bacillaceae</taxon>
        <taxon>Bacillus</taxon>
        <taxon>Bacillus cereus group</taxon>
    </lineage>
</organism>
<dbReference type="EMBL" id="NVDG01000050">
    <property type="protein sequence ID" value="PFU38466.1"/>
    <property type="molecule type" value="Genomic_DNA"/>
</dbReference>
<evidence type="ECO:0000313" key="2">
    <source>
        <dbReference type="Proteomes" id="UP000224076"/>
    </source>
</evidence>
<protein>
    <submittedName>
        <fullName evidence="1">Uncharacterized protein</fullName>
    </submittedName>
</protein>
<reference evidence="1 2" key="1">
    <citation type="submission" date="2017-09" db="EMBL/GenBank/DDBJ databases">
        <title>Large-scale bioinformatics analysis of Bacillus genomes uncovers conserved roles of natural products in bacterial physiology.</title>
        <authorList>
            <consortium name="Agbiome Team Llc"/>
            <person name="Bleich R.M."/>
            <person name="Grubbs K.J."/>
            <person name="Santa Maria K.C."/>
            <person name="Allen S.E."/>
            <person name="Farag S."/>
            <person name="Shank E.A."/>
            <person name="Bowers A."/>
        </authorList>
    </citation>
    <scope>NUCLEOTIDE SEQUENCE [LARGE SCALE GENOMIC DNA]</scope>
    <source>
        <strain evidence="1 2">AFS061806</strain>
    </source>
</reference>
<dbReference type="AlphaFoldDB" id="A0A2B0U5K4"/>
<name>A0A2B0U5K4_BACCE</name>
<comment type="caution">
    <text evidence="1">The sequence shown here is derived from an EMBL/GenBank/DDBJ whole genome shotgun (WGS) entry which is preliminary data.</text>
</comment>